<protein>
    <submittedName>
        <fullName evidence="7">SsgA family sporulation/cell division regulator</fullName>
    </submittedName>
</protein>
<dbReference type="Pfam" id="PF04686">
    <property type="entry name" value="SsgA"/>
    <property type="match status" value="1"/>
</dbReference>
<dbReference type="EMBL" id="PENI01000040">
    <property type="protein sequence ID" value="RMB80580.1"/>
    <property type="molecule type" value="Genomic_DNA"/>
</dbReference>
<organism evidence="7 8">
    <name type="scientific">Streptomyces shenzhenensis</name>
    <dbReference type="NCBI Taxonomy" id="943815"/>
    <lineage>
        <taxon>Bacteria</taxon>
        <taxon>Bacillati</taxon>
        <taxon>Actinomycetota</taxon>
        <taxon>Actinomycetes</taxon>
        <taxon>Kitasatosporales</taxon>
        <taxon>Streptomycetaceae</taxon>
        <taxon>Streptomyces</taxon>
    </lineage>
</organism>
<name>A0A3M0HX03_9ACTN</name>
<comment type="caution">
    <text evidence="7">The sequence shown here is derived from an EMBL/GenBank/DDBJ whole genome shotgun (WGS) entry which is preliminary data.</text>
</comment>
<evidence type="ECO:0000256" key="6">
    <source>
        <dbReference type="ARBA" id="ARBA00023306"/>
    </source>
</evidence>
<evidence type="ECO:0000313" key="8">
    <source>
        <dbReference type="Proteomes" id="UP000270471"/>
    </source>
</evidence>
<evidence type="ECO:0000256" key="4">
    <source>
        <dbReference type="ARBA" id="ARBA00022969"/>
    </source>
</evidence>
<accession>A0A3M0HX03</accession>
<dbReference type="AlphaFoldDB" id="A0A3M0HX03"/>
<keyword evidence="3 7" id="KW-0132">Cell division</keyword>
<sequence>MDITVEQPVRARLITSESQELPVSATLQYTSGDPFAVHIGFPPDVSLSGTDVTWTFSRELLQAGLDAPAGQGDVHIWPCGRVHTVLEFHAPEGLALIQFDTDALRRFLKRTFAAVALGKENIDVAVDRGLAALVGGV</sequence>
<keyword evidence="5" id="KW-0717">Septation</keyword>
<dbReference type="InterPro" id="IPR038658">
    <property type="entry name" value="SsgB_sf"/>
</dbReference>
<dbReference type="RefSeq" id="WP_121894592.1">
    <property type="nucleotide sequence ID" value="NZ_PENI01000040.1"/>
</dbReference>
<dbReference type="OrthoDB" id="3853096at2"/>
<evidence type="ECO:0000256" key="1">
    <source>
        <dbReference type="ARBA" id="ARBA00004431"/>
    </source>
</evidence>
<gene>
    <name evidence="7" type="ORF">CTZ28_39260</name>
</gene>
<dbReference type="GO" id="GO:0000917">
    <property type="term" value="P:division septum assembly"/>
    <property type="evidence" value="ECO:0007669"/>
    <property type="project" value="UniProtKB-KW"/>
</dbReference>
<reference evidence="7 8" key="1">
    <citation type="submission" date="2017-11" db="EMBL/GenBank/DDBJ databases">
        <title>Draft genome of actinobacteria isolated from guarana (Paullinia cupana (Mart.) Ducke.</title>
        <authorList>
            <person name="Siqueira K.A."/>
            <person name="Liotti R.G."/>
            <person name="Mendes T.A.O."/>
            <person name="Soares M.A."/>
        </authorList>
    </citation>
    <scope>NUCLEOTIDE SEQUENCE [LARGE SCALE GENOMIC DNA]</scope>
    <source>
        <strain evidence="7 8">193</strain>
    </source>
</reference>
<proteinExistence type="inferred from homology"/>
<keyword evidence="4" id="KW-0749">Sporulation</keyword>
<dbReference type="Gene3D" id="2.30.31.20">
    <property type="entry name" value="Sporulation-specific cell division protein SsgB"/>
    <property type="match status" value="1"/>
</dbReference>
<evidence type="ECO:0000313" key="7">
    <source>
        <dbReference type="EMBL" id="RMB80580.1"/>
    </source>
</evidence>
<dbReference type="GO" id="GO:0030428">
    <property type="term" value="C:cell septum"/>
    <property type="evidence" value="ECO:0007669"/>
    <property type="project" value="UniProtKB-SubCell"/>
</dbReference>
<evidence type="ECO:0000256" key="2">
    <source>
        <dbReference type="ARBA" id="ARBA00009323"/>
    </source>
</evidence>
<comment type="similarity">
    <text evidence="2">Belongs to the SsgA family.</text>
</comment>
<comment type="subcellular location">
    <subcellularLocation>
        <location evidence="1">Cell septum</location>
    </subcellularLocation>
</comment>
<evidence type="ECO:0000256" key="5">
    <source>
        <dbReference type="ARBA" id="ARBA00023210"/>
    </source>
</evidence>
<evidence type="ECO:0000256" key="3">
    <source>
        <dbReference type="ARBA" id="ARBA00022618"/>
    </source>
</evidence>
<dbReference type="GO" id="GO:0030435">
    <property type="term" value="P:sporulation resulting in formation of a cellular spore"/>
    <property type="evidence" value="ECO:0007669"/>
    <property type="project" value="UniProtKB-KW"/>
</dbReference>
<dbReference type="Proteomes" id="UP000270471">
    <property type="component" value="Unassembled WGS sequence"/>
</dbReference>
<dbReference type="InterPro" id="IPR006776">
    <property type="entry name" value="SsgB"/>
</dbReference>
<keyword evidence="6" id="KW-0131">Cell cycle</keyword>
<keyword evidence="8" id="KW-1185">Reference proteome</keyword>